<feature type="active site" description="Charge relay system" evidence="5">
    <location>
        <position position="56"/>
    </location>
</feature>
<sequence>MRRAAGLLVPALLLAPPAAAQDVACVRPVEAPPPVAAEPDVHRIARGEGVRVAVIDTGVAPHPSLGHVEPVADLVSPWAPDPWFDCDGHGTVVAGVIREVAPGAEILSIRQSSGHYRDSSGGTLDTLTQAVHAALDAGAGVINISVVSCLDPAVLLDAAPLHHALRRAEEDGVVVVAAAGNAGGQCQPGMVVHPAHEETVLAVGAVHPGDPHALAGYVLPGGQVAAAGRVPVGLSPAGHGHATGTVNAQGQEASFEGTSFAAPVVSGVAALLRERHPFDSAADLRHRIVEAAEPGHGVVDTHTTVTHLAGDYAREGREVGVEKHRAETGGVPARAGTLLLVALLAVLLTAPVRARGPRA</sequence>
<dbReference type="KEGG" id="chm:B842_02015"/>
<gene>
    <name evidence="9" type="ORF">B842_02015</name>
</gene>
<name>A0A0B5D0T4_9CORY</name>
<feature type="chain" id="PRO_5002101027" evidence="7">
    <location>
        <begin position="21"/>
        <end position="359"/>
    </location>
</feature>
<keyword evidence="10" id="KW-1185">Reference proteome</keyword>
<evidence type="ECO:0000313" key="10">
    <source>
        <dbReference type="Proteomes" id="UP000031524"/>
    </source>
</evidence>
<dbReference type="PRINTS" id="PR00723">
    <property type="entry name" value="SUBTILISIN"/>
</dbReference>
<dbReference type="PROSITE" id="PS00136">
    <property type="entry name" value="SUBTILASE_ASP"/>
    <property type="match status" value="1"/>
</dbReference>
<dbReference type="STRING" id="1223515.B842_02015"/>
<proteinExistence type="inferred from homology"/>
<dbReference type="Pfam" id="PF00082">
    <property type="entry name" value="Peptidase_S8"/>
    <property type="match status" value="1"/>
</dbReference>
<evidence type="ECO:0000313" key="9">
    <source>
        <dbReference type="EMBL" id="AJE32256.1"/>
    </source>
</evidence>
<dbReference type="Proteomes" id="UP000031524">
    <property type="component" value="Chromosome"/>
</dbReference>
<dbReference type="PROSITE" id="PS00138">
    <property type="entry name" value="SUBTILASE_SER"/>
    <property type="match status" value="1"/>
</dbReference>
<dbReference type="InterPro" id="IPR023827">
    <property type="entry name" value="Peptidase_S8_Asp-AS"/>
</dbReference>
<dbReference type="PROSITE" id="PS51892">
    <property type="entry name" value="SUBTILASE"/>
    <property type="match status" value="1"/>
</dbReference>
<protein>
    <submittedName>
        <fullName evidence="9">Serine protease</fullName>
    </submittedName>
</protein>
<feature type="domain" description="Peptidase S8/S53" evidence="8">
    <location>
        <begin position="47"/>
        <end position="294"/>
    </location>
</feature>
<evidence type="ECO:0000259" key="8">
    <source>
        <dbReference type="Pfam" id="PF00082"/>
    </source>
</evidence>
<evidence type="ECO:0000256" key="3">
    <source>
        <dbReference type="ARBA" id="ARBA00022801"/>
    </source>
</evidence>
<dbReference type="Gene3D" id="3.40.50.200">
    <property type="entry name" value="Peptidase S8/S53 domain"/>
    <property type="match status" value="1"/>
</dbReference>
<evidence type="ECO:0000256" key="1">
    <source>
        <dbReference type="ARBA" id="ARBA00011073"/>
    </source>
</evidence>
<reference evidence="9 10" key="1">
    <citation type="submission" date="2013-04" db="EMBL/GenBank/DDBJ databases">
        <title>Complete genome sequence of Corynebacterium humireducens DSM 45392(T), isolated from a wastewater-fed microbial fuel cell.</title>
        <authorList>
            <person name="Ruckert C."/>
            <person name="Albersmeier A."/>
            <person name="Kalinowski J."/>
        </authorList>
    </citation>
    <scope>NUCLEOTIDE SEQUENCE [LARGE SCALE GENOMIC DNA]</scope>
    <source>
        <strain evidence="10">MFC-5</strain>
    </source>
</reference>
<evidence type="ECO:0000256" key="7">
    <source>
        <dbReference type="SAM" id="SignalP"/>
    </source>
</evidence>
<feature type="active site" description="Charge relay system" evidence="5">
    <location>
        <position position="89"/>
    </location>
</feature>
<dbReference type="HOGENOM" id="CLU_011263_13_4_11"/>
<dbReference type="PANTHER" id="PTHR43806:SF11">
    <property type="entry name" value="CEREVISIN-RELATED"/>
    <property type="match status" value="1"/>
</dbReference>
<feature type="signal peptide" evidence="7">
    <location>
        <begin position="1"/>
        <end position="20"/>
    </location>
</feature>
<dbReference type="PANTHER" id="PTHR43806">
    <property type="entry name" value="PEPTIDASE S8"/>
    <property type="match status" value="1"/>
</dbReference>
<dbReference type="CDD" id="cd00306">
    <property type="entry name" value="Peptidases_S8_S53"/>
    <property type="match status" value="1"/>
</dbReference>
<dbReference type="AlphaFoldDB" id="A0A0B5D0T4"/>
<organism evidence="9 10">
    <name type="scientific">Corynebacterium humireducens NBRC 106098 = DSM 45392</name>
    <dbReference type="NCBI Taxonomy" id="1223515"/>
    <lineage>
        <taxon>Bacteria</taxon>
        <taxon>Bacillati</taxon>
        <taxon>Actinomycetota</taxon>
        <taxon>Actinomycetes</taxon>
        <taxon>Mycobacteriales</taxon>
        <taxon>Corynebacteriaceae</taxon>
        <taxon>Corynebacterium</taxon>
    </lineage>
</organism>
<evidence type="ECO:0000256" key="5">
    <source>
        <dbReference type="PROSITE-ProRule" id="PRU01240"/>
    </source>
</evidence>
<dbReference type="InterPro" id="IPR015500">
    <property type="entry name" value="Peptidase_S8_subtilisin-rel"/>
</dbReference>
<feature type="active site" description="Charge relay system" evidence="5">
    <location>
        <position position="259"/>
    </location>
</feature>
<keyword evidence="2 5" id="KW-0645">Protease</keyword>
<dbReference type="GO" id="GO:0004252">
    <property type="term" value="F:serine-type endopeptidase activity"/>
    <property type="evidence" value="ECO:0007669"/>
    <property type="project" value="UniProtKB-UniRule"/>
</dbReference>
<dbReference type="EMBL" id="CP005286">
    <property type="protein sequence ID" value="AJE32256.1"/>
    <property type="molecule type" value="Genomic_DNA"/>
</dbReference>
<dbReference type="GO" id="GO:0006508">
    <property type="term" value="P:proteolysis"/>
    <property type="evidence" value="ECO:0007669"/>
    <property type="project" value="UniProtKB-KW"/>
</dbReference>
<dbReference type="InterPro" id="IPR000209">
    <property type="entry name" value="Peptidase_S8/S53_dom"/>
</dbReference>
<evidence type="ECO:0000256" key="6">
    <source>
        <dbReference type="RuleBase" id="RU003355"/>
    </source>
</evidence>
<accession>A0A0B5D0T4</accession>
<dbReference type="RefSeq" id="WP_169744843.1">
    <property type="nucleotide sequence ID" value="NZ_BCSU01000004.1"/>
</dbReference>
<keyword evidence="7" id="KW-0732">Signal</keyword>
<evidence type="ECO:0000256" key="2">
    <source>
        <dbReference type="ARBA" id="ARBA00022670"/>
    </source>
</evidence>
<dbReference type="InterPro" id="IPR036852">
    <property type="entry name" value="Peptidase_S8/S53_dom_sf"/>
</dbReference>
<keyword evidence="3 5" id="KW-0378">Hydrolase</keyword>
<dbReference type="SUPFAM" id="SSF52743">
    <property type="entry name" value="Subtilisin-like"/>
    <property type="match status" value="1"/>
</dbReference>
<dbReference type="InterPro" id="IPR023828">
    <property type="entry name" value="Peptidase_S8_Ser-AS"/>
</dbReference>
<comment type="similarity">
    <text evidence="1 5 6">Belongs to the peptidase S8 family.</text>
</comment>
<dbReference type="InterPro" id="IPR050131">
    <property type="entry name" value="Peptidase_S8_subtilisin-like"/>
</dbReference>
<evidence type="ECO:0000256" key="4">
    <source>
        <dbReference type="ARBA" id="ARBA00022825"/>
    </source>
</evidence>
<keyword evidence="4 5" id="KW-0720">Serine protease</keyword>